<reference evidence="1" key="2">
    <citation type="submission" date="2020-03" db="EMBL/GenBank/DDBJ databases">
        <title>Flavobacteriaceae bacterium strain TP-CH-4, a member of the family Flavobacteriaceae isolated from a deep-sea seamount.</title>
        <authorList>
            <person name="Zhang D.-C."/>
        </authorList>
    </citation>
    <scope>NUCLEOTIDE SEQUENCE</scope>
    <source>
        <strain evidence="1">TP-CH-4</strain>
    </source>
</reference>
<dbReference type="AlphaFoldDB" id="A0A967EC94"/>
<dbReference type="Pfam" id="PF11322">
    <property type="entry name" value="DUF3124"/>
    <property type="match status" value="1"/>
</dbReference>
<accession>A0A967EC94</accession>
<dbReference type="EMBL" id="VIKU02000005">
    <property type="protein sequence ID" value="NHF61006.1"/>
    <property type="molecule type" value="Genomic_DNA"/>
</dbReference>
<dbReference type="InterPro" id="IPR021471">
    <property type="entry name" value="DUF3124"/>
</dbReference>
<dbReference type="Proteomes" id="UP000707206">
    <property type="component" value="Unassembled WGS sequence"/>
</dbReference>
<proteinExistence type="predicted"/>
<organism evidence="1 2">
    <name type="scientific">Pelagihabitans pacificus</name>
    <dbReference type="NCBI Taxonomy" id="2696054"/>
    <lineage>
        <taxon>Bacteria</taxon>
        <taxon>Pseudomonadati</taxon>
        <taxon>Bacteroidota</taxon>
        <taxon>Flavobacteriia</taxon>
        <taxon>Flavobacteriales</taxon>
        <taxon>Flavobacteriaceae</taxon>
        <taxon>Pelagihabitans</taxon>
    </lineage>
</organism>
<evidence type="ECO:0000313" key="2">
    <source>
        <dbReference type="Proteomes" id="UP000707206"/>
    </source>
</evidence>
<protein>
    <submittedName>
        <fullName evidence="1">DUF3124 domain-containing protein</fullName>
    </submittedName>
</protein>
<gene>
    <name evidence="1" type="ORF">FK220_016765</name>
</gene>
<keyword evidence="2" id="KW-1185">Reference proteome</keyword>
<sequence>MKRSYTPLLLIILFLNACVEQRPNRTATGEDELESLELENPVKKDEIAFNDTVYVPIYSDIYVDAVNQHTLLAATLSIRNTSFQDSLFVSKIDYYDTDGTLVKSFIDNTISIKPMATINYVIERENELGGTGANFIVVMSAKQPDIEPLVQAIMIGENGNKGFAFATDGYSIGK</sequence>
<dbReference type="RefSeq" id="WP_152575494.1">
    <property type="nucleotide sequence ID" value="NZ_VIKU02000005.1"/>
</dbReference>
<reference evidence="1" key="1">
    <citation type="submission" date="2019-07" db="EMBL/GenBank/DDBJ databases">
        <authorList>
            <person name="De-Chao Zhang Q."/>
        </authorList>
    </citation>
    <scope>NUCLEOTIDE SEQUENCE</scope>
    <source>
        <strain evidence="1">TP-CH-4</strain>
    </source>
</reference>
<comment type="caution">
    <text evidence="1">The sequence shown here is derived from an EMBL/GenBank/DDBJ whole genome shotgun (WGS) entry which is preliminary data.</text>
</comment>
<name>A0A967EC94_9FLAO</name>
<evidence type="ECO:0000313" key="1">
    <source>
        <dbReference type="EMBL" id="NHF61006.1"/>
    </source>
</evidence>